<dbReference type="InterPro" id="IPR050266">
    <property type="entry name" value="AB_hydrolase_sf"/>
</dbReference>
<dbReference type="STRING" id="460384.SAMN05216313_11348"/>
<dbReference type="GeneID" id="93280573"/>
<name>A0A1I0GX69_9FIRM</name>
<evidence type="ECO:0000259" key="2">
    <source>
        <dbReference type="Pfam" id="PF00561"/>
    </source>
</evidence>
<dbReference type="InterPro" id="IPR000073">
    <property type="entry name" value="AB_hydrolase_1"/>
</dbReference>
<proteinExistence type="predicted"/>
<feature type="domain" description="AB hydrolase-1" evidence="2">
    <location>
        <begin position="27"/>
        <end position="152"/>
    </location>
</feature>
<gene>
    <name evidence="3" type="ORF">SAMN05216313_11348</name>
</gene>
<dbReference type="Gene3D" id="3.40.50.1820">
    <property type="entry name" value="alpha/beta hydrolase"/>
    <property type="match status" value="1"/>
</dbReference>
<reference evidence="4" key="1">
    <citation type="submission" date="2016-10" db="EMBL/GenBank/DDBJ databases">
        <authorList>
            <person name="Varghese N."/>
            <person name="Submissions S."/>
        </authorList>
    </citation>
    <scope>NUCLEOTIDE SEQUENCE [LARGE SCALE GENOMIC DNA]</scope>
    <source>
        <strain evidence="4">NLAE-zl-G277</strain>
    </source>
</reference>
<dbReference type="Proteomes" id="UP000198508">
    <property type="component" value="Unassembled WGS sequence"/>
</dbReference>
<dbReference type="PANTHER" id="PTHR43798">
    <property type="entry name" value="MONOACYLGLYCEROL LIPASE"/>
    <property type="match status" value="1"/>
</dbReference>
<dbReference type="RefSeq" id="WP_092364607.1">
    <property type="nucleotide sequence ID" value="NZ_DAINWJ010000171.1"/>
</dbReference>
<dbReference type="AlphaFoldDB" id="A0A1I0GX69"/>
<accession>A0A1I0GX69</accession>
<dbReference type="SUPFAM" id="SSF53474">
    <property type="entry name" value="alpha/beta-Hydrolases"/>
    <property type="match status" value="1"/>
</dbReference>
<dbReference type="InterPro" id="IPR029058">
    <property type="entry name" value="AB_hydrolase_fold"/>
</dbReference>
<organism evidence="3 4">
    <name type="scientific">Enterocloster lavalensis</name>
    <dbReference type="NCBI Taxonomy" id="460384"/>
    <lineage>
        <taxon>Bacteria</taxon>
        <taxon>Bacillati</taxon>
        <taxon>Bacillota</taxon>
        <taxon>Clostridia</taxon>
        <taxon>Lachnospirales</taxon>
        <taxon>Lachnospiraceae</taxon>
        <taxon>Enterocloster</taxon>
    </lineage>
</organism>
<sequence>MTITERNFFTASDGAHIYFEDVGQGLPILMVPGFLCTTKFFEKNALALSEEFRVITMDPRGQGYSSKTCGGNTLKRHAQDIRELIDHLDLQHVVLLGWSLAASVVVTYASQHRQHRLNGLVMMDGSLFPFSGESWNHHRGRDYNIQNWFDTYMPLYYNPQEFYDKFIARISNRGGMSEEDRRWITEECKKTMPWSALELHYDFSHTDNVTHLKEITVPVSIFGASSEAYGLDMVEKFAGEVSGYSEVNCFYESGHLMFLYEAEKFNQCLKRFVRKANELMNN</sequence>
<dbReference type="GO" id="GO:0016787">
    <property type="term" value="F:hydrolase activity"/>
    <property type="evidence" value="ECO:0007669"/>
    <property type="project" value="UniProtKB-KW"/>
</dbReference>
<dbReference type="EMBL" id="FOIM01000013">
    <property type="protein sequence ID" value="SET74938.1"/>
    <property type="molecule type" value="Genomic_DNA"/>
</dbReference>
<evidence type="ECO:0000313" key="4">
    <source>
        <dbReference type="Proteomes" id="UP000198508"/>
    </source>
</evidence>
<evidence type="ECO:0000256" key="1">
    <source>
        <dbReference type="ARBA" id="ARBA00022801"/>
    </source>
</evidence>
<dbReference type="PANTHER" id="PTHR43798:SF31">
    <property type="entry name" value="AB HYDROLASE SUPERFAMILY PROTEIN YCLE"/>
    <property type="match status" value="1"/>
</dbReference>
<dbReference type="Pfam" id="PF00561">
    <property type="entry name" value="Abhydrolase_1"/>
    <property type="match status" value="1"/>
</dbReference>
<dbReference type="GO" id="GO:0016020">
    <property type="term" value="C:membrane"/>
    <property type="evidence" value="ECO:0007669"/>
    <property type="project" value="TreeGrafter"/>
</dbReference>
<keyword evidence="4" id="KW-1185">Reference proteome</keyword>
<evidence type="ECO:0000313" key="3">
    <source>
        <dbReference type="EMBL" id="SET74938.1"/>
    </source>
</evidence>
<keyword evidence="1" id="KW-0378">Hydrolase</keyword>
<protein>
    <submittedName>
        <fullName evidence="3">Pimeloyl-ACP methyl ester carboxylesterase</fullName>
    </submittedName>
</protein>